<evidence type="ECO:0000313" key="4">
    <source>
        <dbReference type="Proteomes" id="UP000179047"/>
    </source>
</evidence>
<proteinExistence type="predicted"/>
<protein>
    <recommendedName>
        <fullName evidence="2">Sphingomyelin synthase-like domain-containing protein</fullName>
    </recommendedName>
</protein>
<dbReference type="Pfam" id="PF14360">
    <property type="entry name" value="PAP2_C"/>
    <property type="match status" value="1"/>
</dbReference>
<reference evidence="3 4" key="1">
    <citation type="journal article" date="2016" name="Nat. Commun.">
        <title>Thousands of microbial genomes shed light on interconnected biogeochemical processes in an aquifer system.</title>
        <authorList>
            <person name="Anantharaman K."/>
            <person name="Brown C.T."/>
            <person name="Hug L.A."/>
            <person name="Sharon I."/>
            <person name="Castelle C.J."/>
            <person name="Probst A.J."/>
            <person name="Thomas B.C."/>
            <person name="Singh A."/>
            <person name="Wilkins M.J."/>
            <person name="Karaoz U."/>
            <person name="Brodie E.L."/>
            <person name="Williams K.H."/>
            <person name="Hubbard S.S."/>
            <person name="Banfield J.F."/>
        </authorList>
    </citation>
    <scope>NUCLEOTIDE SEQUENCE [LARGE SCALE GENOMIC DNA]</scope>
</reference>
<dbReference type="Proteomes" id="UP000179047">
    <property type="component" value="Unassembled WGS sequence"/>
</dbReference>
<name>A0A1F8GS06_9BACT</name>
<feature type="transmembrane region" description="Helical" evidence="1">
    <location>
        <begin position="20"/>
        <end position="41"/>
    </location>
</feature>
<feature type="transmembrane region" description="Helical" evidence="1">
    <location>
        <begin position="96"/>
        <end position="115"/>
    </location>
</feature>
<dbReference type="InterPro" id="IPR025749">
    <property type="entry name" value="Sphingomyelin_synth-like_dom"/>
</dbReference>
<keyword evidence="1" id="KW-0472">Membrane</keyword>
<dbReference type="AlphaFoldDB" id="A0A1F8GS06"/>
<evidence type="ECO:0000259" key="2">
    <source>
        <dbReference type="Pfam" id="PF14360"/>
    </source>
</evidence>
<keyword evidence="1" id="KW-0812">Transmembrane</keyword>
<dbReference type="STRING" id="1802701.A3A33_02250"/>
<feature type="transmembrane region" description="Helical" evidence="1">
    <location>
        <begin position="185"/>
        <end position="203"/>
    </location>
</feature>
<organism evidence="3 4">
    <name type="scientific">Candidatus Yanofskybacteria bacterium RIFCSPLOWO2_01_FULL_49_25</name>
    <dbReference type="NCBI Taxonomy" id="1802701"/>
    <lineage>
        <taxon>Bacteria</taxon>
        <taxon>Candidatus Yanofskyibacteriota</taxon>
    </lineage>
</organism>
<accession>A0A1F8GS06</accession>
<evidence type="ECO:0000313" key="3">
    <source>
        <dbReference type="EMBL" id="OGN28153.1"/>
    </source>
</evidence>
<feature type="transmembrane region" description="Helical" evidence="1">
    <location>
        <begin position="127"/>
        <end position="149"/>
    </location>
</feature>
<gene>
    <name evidence="3" type="ORF">A3A33_02250</name>
</gene>
<feature type="transmembrane region" description="Helical" evidence="1">
    <location>
        <begin position="161"/>
        <end position="179"/>
    </location>
</feature>
<sequence length="216" mass="24975">MIKKLLIKHKEHYTDRAFFLSVLIGIFLLFVSFVINFYAGIYATISASNAVTDLILNNIRVFNVGIFFHHGPFVFWAIVVILCIREPKYIPFILKSVATLLIIRSIFISLTHIGQFPTQISPTDSEIFRFFSFGGDLFFSAHTAFPFLLALEFWGHRYMRYIFLLASIGFGAVVLMAHVHYSIDVLSAFFITYSVFSLCRYLFKRDWKTFQFGLKG</sequence>
<evidence type="ECO:0000256" key="1">
    <source>
        <dbReference type="SAM" id="Phobius"/>
    </source>
</evidence>
<dbReference type="EMBL" id="MGKP01000023">
    <property type="protein sequence ID" value="OGN28153.1"/>
    <property type="molecule type" value="Genomic_DNA"/>
</dbReference>
<keyword evidence="1" id="KW-1133">Transmembrane helix</keyword>
<feature type="domain" description="Sphingomyelin synthase-like" evidence="2">
    <location>
        <begin position="135"/>
        <end position="198"/>
    </location>
</feature>
<feature type="transmembrane region" description="Helical" evidence="1">
    <location>
        <begin position="61"/>
        <end position="84"/>
    </location>
</feature>
<comment type="caution">
    <text evidence="3">The sequence shown here is derived from an EMBL/GenBank/DDBJ whole genome shotgun (WGS) entry which is preliminary data.</text>
</comment>